<proteinExistence type="inferred from homology"/>
<keyword evidence="6 14" id="KW-0812">Transmembrane</keyword>
<feature type="region of interest" description="Disordered" evidence="17">
    <location>
        <begin position="1"/>
        <end position="28"/>
    </location>
</feature>
<protein>
    <submittedName>
        <fullName evidence="19">TonB-dependent siderophore receptor</fullName>
    </submittedName>
</protein>
<comment type="subcellular location">
    <subcellularLocation>
        <location evidence="1 14">Cell outer membrane</location>
        <topology evidence="1 14">Multi-pass membrane protein</topology>
    </subcellularLocation>
</comment>
<dbReference type="NCBIfam" id="TIGR01783">
    <property type="entry name" value="TonB-siderophor"/>
    <property type="match status" value="1"/>
</dbReference>
<keyword evidence="5" id="KW-0410">Iron transport</keyword>
<dbReference type="CDD" id="cd01347">
    <property type="entry name" value="ligand_gated_channel"/>
    <property type="match status" value="1"/>
</dbReference>
<evidence type="ECO:0000256" key="1">
    <source>
        <dbReference type="ARBA" id="ARBA00004571"/>
    </source>
</evidence>
<evidence type="ECO:0000256" key="6">
    <source>
        <dbReference type="ARBA" id="ARBA00022692"/>
    </source>
</evidence>
<feature type="domain" description="Secretin/TonB short N-terminal" evidence="18">
    <location>
        <begin position="80"/>
        <end position="130"/>
    </location>
</feature>
<accession>A0A225MGA5</accession>
<evidence type="ECO:0000313" key="19">
    <source>
        <dbReference type="EMBL" id="OWT60228.1"/>
    </source>
</evidence>
<dbReference type="PROSITE" id="PS52016">
    <property type="entry name" value="TONB_DEPENDENT_REC_3"/>
    <property type="match status" value="1"/>
</dbReference>
<dbReference type="InterPro" id="IPR039426">
    <property type="entry name" value="TonB-dep_rcpt-like"/>
</dbReference>
<organism evidence="19 20">
    <name type="scientific">Candidimonas nitroreducens</name>
    <dbReference type="NCBI Taxonomy" id="683354"/>
    <lineage>
        <taxon>Bacteria</taxon>
        <taxon>Pseudomonadati</taxon>
        <taxon>Pseudomonadota</taxon>
        <taxon>Betaproteobacteria</taxon>
        <taxon>Burkholderiales</taxon>
        <taxon>Alcaligenaceae</taxon>
        <taxon>Candidimonas</taxon>
    </lineage>
</organism>
<dbReference type="SUPFAM" id="SSF56935">
    <property type="entry name" value="Porins"/>
    <property type="match status" value="1"/>
</dbReference>
<evidence type="ECO:0000256" key="16">
    <source>
        <dbReference type="RuleBase" id="RU003357"/>
    </source>
</evidence>
<evidence type="ECO:0000259" key="18">
    <source>
        <dbReference type="SMART" id="SM00965"/>
    </source>
</evidence>
<keyword evidence="20" id="KW-1185">Reference proteome</keyword>
<dbReference type="InterPro" id="IPR010105">
    <property type="entry name" value="TonB_sidphr_rcpt"/>
</dbReference>
<dbReference type="GO" id="GO:0015344">
    <property type="term" value="F:siderophore uptake transmembrane transporter activity"/>
    <property type="evidence" value="ECO:0007669"/>
    <property type="project" value="TreeGrafter"/>
</dbReference>
<dbReference type="AlphaFoldDB" id="A0A225MGA5"/>
<evidence type="ECO:0000256" key="8">
    <source>
        <dbReference type="ARBA" id="ARBA00023004"/>
    </source>
</evidence>
<evidence type="ECO:0000256" key="9">
    <source>
        <dbReference type="ARBA" id="ARBA00023065"/>
    </source>
</evidence>
<keyword evidence="7" id="KW-0732">Signal</keyword>
<sequence length="809" mass="86631">MNYLENRPVDRRTTCKPARRSALPPSPPISHGLSAAAMSLLLIFGLAPRPARAQETPMQISIAAQPLANALVQLANKYSLELAYAPGIVAGLDAPAVAGNVTADQALRQMLAGTGIEFTRNGRNVSLRKALQPQGAVTLPEIRVKGRHDGDTYSAGQLARSASLGALGNTDIMDAPFSVVSYTESMINDAQARTIGEVLTNDSSVRTTGQANGVSESFSIRGFPINEGNIGDVMFDGLYGIAPNYTSSAIYAERVELIKGPTALLNGIAPNGSIGGSLNIVPKRAADKPLTRLTLDYESKSQFGALFDVGRRFGEDHAWGIRVNGQYQQGDTARDHQSAKSPVGSVALDYRGDKLRASLDYIDQRFDVDAPVRQPSLAAGAALPAAPNPSRNLDQSWEYSRIHDQAVLLRGSYEFNPALTAYAAAGVSEENLEGFYGNPVITSGAGDVQIQPARIGFKLKKETAEVGLRGTFSTGSIDHSWSLAANRYHDHFDVGFSFSPTTFNSNLYSPANTPAVSLANPEPAPYSRSTLEGVALTDTMSFLHDRVLLTAGVRHQNVRSESPSAHTVYDESAVTPMAGIVFKVAKPVSLYANYIQGLAIGDTAPTSAINAGEVFAPYKSEQYEVGVKYEGQGWMASAAAFQISKPSGQLDANGYYRPNAEQRNRGLELNAVGAITRGLRTNFGITLIDPELTKGSAAIVGNDAPGVPHLQAVLGLEWDVPALSGLTLSGRLVHSGPQYADQANTQRLPAWNRLDLGAKYATRLFGKHVVYRASISNVTDRRYWSSVTSWGGLAIGEPRTVRLSMQMDF</sequence>
<dbReference type="GO" id="GO:0009279">
    <property type="term" value="C:cell outer membrane"/>
    <property type="evidence" value="ECO:0007669"/>
    <property type="project" value="UniProtKB-SubCell"/>
</dbReference>
<evidence type="ECO:0000256" key="7">
    <source>
        <dbReference type="ARBA" id="ARBA00022729"/>
    </source>
</evidence>
<dbReference type="InterPro" id="IPR000531">
    <property type="entry name" value="Beta-barrel_TonB"/>
</dbReference>
<dbReference type="Pfam" id="PF07715">
    <property type="entry name" value="Plug"/>
    <property type="match status" value="1"/>
</dbReference>
<dbReference type="InterPro" id="IPR011662">
    <property type="entry name" value="Secretin/TonB_short_N"/>
</dbReference>
<evidence type="ECO:0000256" key="15">
    <source>
        <dbReference type="PROSITE-ProRule" id="PRU10144"/>
    </source>
</evidence>
<keyword evidence="4 14" id="KW-1134">Transmembrane beta strand</keyword>
<dbReference type="Proteomes" id="UP000214603">
    <property type="component" value="Unassembled WGS sequence"/>
</dbReference>
<evidence type="ECO:0000256" key="10">
    <source>
        <dbReference type="ARBA" id="ARBA00023077"/>
    </source>
</evidence>
<comment type="similarity">
    <text evidence="2 14 16">Belongs to the TonB-dependent receptor family.</text>
</comment>
<dbReference type="Pfam" id="PF00593">
    <property type="entry name" value="TonB_dep_Rec_b-barrel"/>
    <property type="match status" value="1"/>
</dbReference>
<evidence type="ECO:0000256" key="14">
    <source>
        <dbReference type="PROSITE-ProRule" id="PRU01360"/>
    </source>
</evidence>
<evidence type="ECO:0000256" key="2">
    <source>
        <dbReference type="ARBA" id="ARBA00009810"/>
    </source>
</evidence>
<dbReference type="InterPro" id="IPR036942">
    <property type="entry name" value="Beta-barrel_TonB_sf"/>
</dbReference>
<dbReference type="Gene3D" id="2.40.170.20">
    <property type="entry name" value="TonB-dependent receptor, beta-barrel domain"/>
    <property type="match status" value="1"/>
</dbReference>
<evidence type="ECO:0000313" key="20">
    <source>
        <dbReference type="Proteomes" id="UP000214603"/>
    </source>
</evidence>
<evidence type="ECO:0000256" key="13">
    <source>
        <dbReference type="ARBA" id="ARBA00023237"/>
    </source>
</evidence>
<dbReference type="GO" id="GO:0015891">
    <property type="term" value="P:siderophore transport"/>
    <property type="evidence" value="ECO:0007669"/>
    <property type="project" value="InterPro"/>
</dbReference>
<evidence type="ECO:0000256" key="4">
    <source>
        <dbReference type="ARBA" id="ARBA00022452"/>
    </source>
</evidence>
<dbReference type="GO" id="GO:0038023">
    <property type="term" value="F:signaling receptor activity"/>
    <property type="evidence" value="ECO:0007669"/>
    <property type="project" value="InterPro"/>
</dbReference>
<evidence type="ECO:0000256" key="11">
    <source>
        <dbReference type="ARBA" id="ARBA00023136"/>
    </source>
</evidence>
<dbReference type="InterPro" id="IPR012910">
    <property type="entry name" value="Plug_dom"/>
</dbReference>
<dbReference type="PROSITE" id="PS01156">
    <property type="entry name" value="TONB_DEPENDENT_REC_2"/>
    <property type="match status" value="1"/>
</dbReference>
<dbReference type="InterPro" id="IPR037066">
    <property type="entry name" value="Plug_dom_sf"/>
</dbReference>
<dbReference type="InterPro" id="IPR010917">
    <property type="entry name" value="TonB_rcpt_CS"/>
</dbReference>
<dbReference type="PANTHER" id="PTHR32552:SF82">
    <property type="entry name" value="FCUA PROTEIN"/>
    <property type="match status" value="1"/>
</dbReference>
<dbReference type="EMBL" id="NJIH01000006">
    <property type="protein sequence ID" value="OWT60228.1"/>
    <property type="molecule type" value="Genomic_DNA"/>
</dbReference>
<evidence type="ECO:0000256" key="5">
    <source>
        <dbReference type="ARBA" id="ARBA00022496"/>
    </source>
</evidence>
<evidence type="ECO:0000256" key="17">
    <source>
        <dbReference type="SAM" id="MobiDB-lite"/>
    </source>
</evidence>
<evidence type="ECO:0000256" key="12">
    <source>
        <dbReference type="ARBA" id="ARBA00023170"/>
    </source>
</evidence>
<gene>
    <name evidence="19" type="ORF">CEY11_11245</name>
</gene>
<dbReference type="Pfam" id="PF07660">
    <property type="entry name" value="STN"/>
    <property type="match status" value="1"/>
</dbReference>
<keyword evidence="13 14" id="KW-0998">Cell outer membrane</keyword>
<evidence type="ECO:0000256" key="3">
    <source>
        <dbReference type="ARBA" id="ARBA00022448"/>
    </source>
</evidence>
<keyword evidence="11 14" id="KW-0472">Membrane</keyword>
<name>A0A225MGA5_9BURK</name>
<comment type="caution">
    <text evidence="19">The sequence shown here is derived from an EMBL/GenBank/DDBJ whole genome shotgun (WGS) entry which is preliminary data.</text>
</comment>
<reference evidence="20" key="1">
    <citation type="submission" date="2017-06" db="EMBL/GenBank/DDBJ databases">
        <title>Herbaspirillum phytohormonus sp. nov., isolated from the root nodule of Robinia pseudoacacia in lead-zinc mine.</title>
        <authorList>
            <person name="Fan M."/>
            <person name="Lin Y."/>
        </authorList>
    </citation>
    <scope>NUCLEOTIDE SEQUENCE [LARGE SCALE GENOMIC DNA]</scope>
    <source>
        <strain evidence="20">SC-089</strain>
    </source>
</reference>
<keyword evidence="10 16" id="KW-0798">TonB box</keyword>
<keyword evidence="3 14" id="KW-0813">Transport</keyword>
<keyword evidence="9" id="KW-0406">Ion transport</keyword>
<dbReference type="SMART" id="SM00965">
    <property type="entry name" value="STN"/>
    <property type="match status" value="1"/>
</dbReference>
<dbReference type="Gene3D" id="2.170.130.10">
    <property type="entry name" value="TonB-dependent receptor, plug domain"/>
    <property type="match status" value="1"/>
</dbReference>
<keyword evidence="12 19" id="KW-0675">Receptor</keyword>
<dbReference type="PANTHER" id="PTHR32552">
    <property type="entry name" value="FERRICHROME IRON RECEPTOR-RELATED"/>
    <property type="match status" value="1"/>
</dbReference>
<keyword evidence="8" id="KW-0408">Iron</keyword>
<feature type="short sequence motif" description="TonB C-terminal box" evidence="15">
    <location>
        <begin position="792"/>
        <end position="809"/>
    </location>
</feature>
<dbReference type="Gene3D" id="3.55.50.30">
    <property type="match status" value="1"/>
</dbReference>